<protein>
    <submittedName>
        <fullName evidence="2">Uncharacterized protein</fullName>
    </submittedName>
</protein>
<gene>
    <name evidence="2" type="ORF">TPC1_14662</name>
</gene>
<reference evidence="2" key="1">
    <citation type="submission" date="2015-07" db="EMBL/GenBank/DDBJ databases">
        <title>Adaptation to a free-living lifestyle via gene acquisitions in the diplomonad Trepomonas sp. PC1.</title>
        <authorList>
            <person name="Xu F."/>
            <person name="Jerlstrom-Hultqvist J."/>
            <person name="Kolisko M."/>
            <person name="Simpson A.G.B."/>
            <person name="Roger A.J."/>
            <person name="Svard S.G."/>
            <person name="Andersson J.O."/>
        </authorList>
    </citation>
    <scope>NUCLEOTIDE SEQUENCE</scope>
    <source>
        <strain evidence="2">PC1</strain>
    </source>
</reference>
<dbReference type="InterPro" id="IPR036427">
    <property type="entry name" value="Bromodomain-like_sf"/>
</dbReference>
<feature type="non-terminal residue" evidence="2">
    <location>
        <position position="233"/>
    </location>
</feature>
<evidence type="ECO:0000313" key="2">
    <source>
        <dbReference type="EMBL" id="JAP93160.1"/>
    </source>
</evidence>
<keyword evidence="1" id="KW-0103">Bromodomain</keyword>
<dbReference type="EMBL" id="GDID01003446">
    <property type="protein sequence ID" value="JAP93160.1"/>
    <property type="molecule type" value="Transcribed_RNA"/>
</dbReference>
<dbReference type="AlphaFoldDB" id="A0A146K8K8"/>
<proteinExistence type="predicted"/>
<dbReference type="Gene3D" id="1.20.920.10">
    <property type="entry name" value="Bromodomain-like"/>
    <property type="match status" value="1"/>
</dbReference>
<organism evidence="2">
    <name type="scientific">Trepomonas sp. PC1</name>
    <dbReference type="NCBI Taxonomy" id="1076344"/>
    <lineage>
        <taxon>Eukaryota</taxon>
        <taxon>Metamonada</taxon>
        <taxon>Diplomonadida</taxon>
        <taxon>Hexamitidae</taxon>
        <taxon>Hexamitinae</taxon>
        <taxon>Trepomonas</taxon>
    </lineage>
</organism>
<dbReference type="SUPFAM" id="SSF47370">
    <property type="entry name" value="Bromodomain"/>
    <property type="match status" value="1"/>
</dbReference>
<sequence>RIMCDDDEIIIQLSKIIETIIQASATKSYNPLVSVITHLAQINEDGRKEYFRTIKKNNPIDLGYVRLQLLGKQYKFMKQFIEDVENAFDHYEQFREQYKLPDVVPAARTLFNELMSNSPITQFIKIFQFNEELIRQIRCISIQQLQGVRILSTEEARNFMMLCQLFDDSQINEIEQLMQSTLDKDDYKYEKDLTTLRLNELYPETARRFIKDVELKIASKEQLDKTRARMDEW</sequence>
<evidence type="ECO:0000256" key="1">
    <source>
        <dbReference type="ARBA" id="ARBA00023117"/>
    </source>
</evidence>
<feature type="non-terminal residue" evidence="2">
    <location>
        <position position="1"/>
    </location>
</feature>
<accession>A0A146K8K8</accession>
<name>A0A146K8K8_9EUKA</name>